<keyword evidence="1" id="KW-0812">Transmembrane</keyword>
<evidence type="ECO:0000256" key="1">
    <source>
        <dbReference type="SAM" id="Phobius"/>
    </source>
</evidence>
<feature type="transmembrane region" description="Helical" evidence="1">
    <location>
        <begin position="115"/>
        <end position="134"/>
    </location>
</feature>
<organism evidence="2 3">
    <name type="scientific">Dyadobacter arcticus</name>
    <dbReference type="NCBI Taxonomy" id="1078754"/>
    <lineage>
        <taxon>Bacteria</taxon>
        <taxon>Pseudomonadati</taxon>
        <taxon>Bacteroidota</taxon>
        <taxon>Cytophagia</taxon>
        <taxon>Cytophagales</taxon>
        <taxon>Spirosomataceae</taxon>
        <taxon>Dyadobacter</taxon>
    </lineage>
</organism>
<accession>A0ABX0UQI2</accession>
<feature type="transmembrane region" description="Helical" evidence="1">
    <location>
        <begin position="169"/>
        <end position="197"/>
    </location>
</feature>
<dbReference type="Proteomes" id="UP001179181">
    <property type="component" value="Unassembled WGS sequence"/>
</dbReference>
<sequence length="472" mass="55471">MPNILKRTLFGILAAFLLLTLLTYFYRYPTGDDAWFGEQSYWLEKTGIIRSEFFRGLLGWERQILVSHKLFLFFGAMMIRIFGYHLPVLQFTGFIFFCILVFELLIYVKKREQSLWVWYLPAFLILIFANRLLVKMSFENRPEMMLAALGFGSFLLLNGENKRLPKTILAGILAGMTFLCHLNGAIFLVAGFVTLLYTRHDKHAIAFAIAGSFTIVFYWIDVVQAQVGFATWYYQFSNDPATQDALGWYSKLIQLVTYPRLFFHSPEQIAPSLLLTFMLWHQRKYLAMLPVKLRIYSLTLFLSFWLITKANGALYLTFFMPFMIVLIYELYKIRPFENLALKVILAAYLVVGAFGMIQIIQRNFTMEYLPFSYKRLRPEIDNKQTGFVPLTFFFNEYEEYPRLLTHENYKLQSKKKGMTTAKMANWAHNNGADFIVMDYKFRPEPYYPKAGVKTIPFYKLAFFDGRFAIYKR</sequence>
<feature type="transmembrane region" description="Helical" evidence="1">
    <location>
        <begin position="343"/>
        <end position="360"/>
    </location>
</feature>
<evidence type="ECO:0000313" key="2">
    <source>
        <dbReference type="EMBL" id="NIJ55253.1"/>
    </source>
</evidence>
<keyword evidence="3" id="KW-1185">Reference proteome</keyword>
<dbReference type="EMBL" id="JAASQJ010000005">
    <property type="protein sequence ID" value="NIJ55253.1"/>
    <property type="molecule type" value="Genomic_DNA"/>
</dbReference>
<feature type="transmembrane region" description="Helical" evidence="1">
    <location>
        <begin position="285"/>
        <end position="307"/>
    </location>
</feature>
<evidence type="ECO:0008006" key="4">
    <source>
        <dbReference type="Google" id="ProtNLM"/>
    </source>
</evidence>
<dbReference type="RefSeq" id="WP_167274809.1">
    <property type="nucleotide sequence ID" value="NZ_JAASQJ010000005.1"/>
</dbReference>
<comment type="caution">
    <text evidence="2">The sequence shown here is derived from an EMBL/GenBank/DDBJ whole genome shotgun (WGS) entry which is preliminary data.</text>
</comment>
<feature type="transmembrane region" description="Helical" evidence="1">
    <location>
        <begin position="203"/>
        <end position="220"/>
    </location>
</feature>
<evidence type="ECO:0000313" key="3">
    <source>
        <dbReference type="Proteomes" id="UP001179181"/>
    </source>
</evidence>
<protein>
    <recommendedName>
        <fullName evidence="4">Glycosyltransferase RgtA/B/C/D-like domain-containing protein</fullName>
    </recommendedName>
</protein>
<name>A0ABX0UQI2_9BACT</name>
<feature type="transmembrane region" description="Helical" evidence="1">
    <location>
        <begin position="88"/>
        <end position="108"/>
    </location>
</feature>
<keyword evidence="1" id="KW-0472">Membrane</keyword>
<feature type="transmembrane region" description="Helical" evidence="1">
    <location>
        <begin position="140"/>
        <end position="157"/>
    </location>
</feature>
<feature type="transmembrane region" description="Helical" evidence="1">
    <location>
        <begin position="313"/>
        <end position="331"/>
    </location>
</feature>
<reference evidence="2 3" key="1">
    <citation type="submission" date="2020-03" db="EMBL/GenBank/DDBJ databases">
        <title>Genomic Encyclopedia of Type Strains, Phase IV (KMG-IV): sequencing the most valuable type-strain genomes for metagenomic binning, comparative biology and taxonomic classification.</title>
        <authorList>
            <person name="Goeker M."/>
        </authorList>
    </citation>
    <scope>NUCLEOTIDE SEQUENCE [LARGE SCALE GENOMIC DNA]</scope>
    <source>
        <strain evidence="2 3">DSM 102865</strain>
    </source>
</reference>
<gene>
    <name evidence="2" type="ORF">FHS68_004442</name>
</gene>
<feature type="transmembrane region" description="Helical" evidence="1">
    <location>
        <begin position="6"/>
        <end position="26"/>
    </location>
</feature>
<keyword evidence="1" id="KW-1133">Transmembrane helix</keyword>
<proteinExistence type="predicted"/>